<comment type="function">
    <text evidence="8">One of the components of the core complex of photosystem II (PSII), required for its stability and/or assembly. PSII is a light-driven water:plastoquinone oxidoreductase that uses light energy to abstract electrons from H(2)O, generating O(2) and a proton gradient subsequently used for ATP formation. It consists of a core antenna complex that captures photons, and an electron transfer chain that converts photonic excitation into a charge separation.</text>
</comment>
<comment type="similarity">
    <text evidence="8">Belongs to the PsbI family.</text>
</comment>
<keyword evidence="2 8" id="KW-0674">Reaction center</keyword>
<gene>
    <name evidence="8 9" type="primary">psbI</name>
</gene>
<evidence type="ECO:0000256" key="2">
    <source>
        <dbReference type="ARBA" id="ARBA00022469"/>
    </source>
</evidence>
<keyword evidence="3 8" id="KW-0602">Photosynthesis</keyword>
<dbReference type="GO" id="GO:0009535">
    <property type="term" value="C:chloroplast thylakoid membrane"/>
    <property type="evidence" value="ECO:0007669"/>
    <property type="project" value="UniProtKB-SubCell"/>
</dbReference>
<name>A0A220N9S1_9BRAS</name>
<keyword evidence="6 8" id="KW-0472">Membrane</keyword>
<dbReference type="AlphaFoldDB" id="A0A220N9S1"/>
<comment type="subunit">
    <text evidence="8">PSII is composed of 1 copy each of membrane proteins PsbA, PsbB, PsbC, PsbD, PsbE, PsbF, PsbH, PsbI, PsbJ, PsbK, PsbL, PsbM, PsbT, PsbX, PsbY, PsbZ, Psb30/Ycf12, at least 3 peripheral proteins of the oxygen-evolving complex and a large number of cofactors. It forms dimeric complexes.</text>
</comment>
<dbReference type="SUPFAM" id="SSF161041">
    <property type="entry name" value="Photosystem II reaction center protein I, PsbI"/>
    <property type="match status" value="1"/>
</dbReference>
<dbReference type="EMBL" id="KY912021">
    <property type="protein sequence ID" value="ASJ64025.1"/>
    <property type="molecule type" value="Genomic_DNA"/>
</dbReference>
<keyword evidence="9" id="KW-0934">Plastid</keyword>
<keyword evidence="4 8" id="KW-0812">Transmembrane</keyword>
<feature type="transmembrane region" description="Helical" evidence="8">
    <location>
        <begin position="6"/>
        <end position="24"/>
    </location>
</feature>
<evidence type="ECO:0000256" key="6">
    <source>
        <dbReference type="ARBA" id="ARBA00023136"/>
    </source>
</evidence>
<sequence>MLTLKLFVYTVVIFFVSLFIFGFLSNDPAYRMIQDVIRDVKNKKRFFIALFI</sequence>
<organism evidence="9">
    <name type="scientific">Anastatica hierochuntica</name>
    <dbReference type="NCBI Taxonomy" id="663965"/>
    <lineage>
        <taxon>Eukaryota</taxon>
        <taxon>Viridiplantae</taxon>
        <taxon>Streptophyta</taxon>
        <taxon>Embryophyta</taxon>
        <taxon>Tracheophyta</taxon>
        <taxon>Spermatophyta</taxon>
        <taxon>Magnoliopsida</taxon>
        <taxon>eudicotyledons</taxon>
        <taxon>Gunneridae</taxon>
        <taxon>Pentapetalae</taxon>
        <taxon>rosids</taxon>
        <taxon>malvids</taxon>
        <taxon>Brassicales</taxon>
        <taxon>Brassicaceae</taxon>
        <taxon>Anastaticeae</taxon>
        <taxon>Anastatica</taxon>
    </lineage>
</organism>
<dbReference type="InterPro" id="IPR037271">
    <property type="entry name" value="PSII_PsbI_sf"/>
</dbReference>
<evidence type="ECO:0000256" key="1">
    <source>
        <dbReference type="ARBA" id="ARBA00004167"/>
    </source>
</evidence>
<dbReference type="Pfam" id="PF02532">
    <property type="entry name" value="PsbI"/>
    <property type="match status" value="1"/>
</dbReference>
<keyword evidence="9" id="KW-0150">Chloroplast</keyword>
<accession>A0A220N9S1</accession>
<keyword evidence="5 8" id="KW-1133">Transmembrane helix</keyword>
<keyword evidence="7 8" id="KW-0604">Photosystem II</keyword>
<dbReference type="HAMAP" id="MF_01316">
    <property type="entry name" value="PSII_PsbI"/>
    <property type="match status" value="1"/>
</dbReference>
<evidence type="ECO:0000256" key="7">
    <source>
        <dbReference type="ARBA" id="ARBA00023276"/>
    </source>
</evidence>
<dbReference type="PANTHER" id="PTHR35772">
    <property type="entry name" value="PHOTOSYSTEM II REACTION CENTER PROTEIN I"/>
    <property type="match status" value="1"/>
</dbReference>
<evidence type="ECO:0000256" key="8">
    <source>
        <dbReference type="HAMAP-Rule" id="MF_01316"/>
    </source>
</evidence>
<comment type="subcellular location">
    <subcellularLocation>
        <location evidence="1">Membrane</location>
        <topology evidence="1">Single-pass membrane protein</topology>
    </subcellularLocation>
    <subcellularLocation>
        <location evidence="8">Plastid</location>
        <location evidence="8">Chloroplast thylakoid membrane</location>
        <topology evidence="8">Single-pass membrane protein</topology>
    </subcellularLocation>
</comment>
<dbReference type="GO" id="GO:0015979">
    <property type="term" value="P:photosynthesis"/>
    <property type="evidence" value="ECO:0007669"/>
    <property type="project" value="UniProtKB-UniRule"/>
</dbReference>
<evidence type="ECO:0000256" key="3">
    <source>
        <dbReference type="ARBA" id="ARBA00022531"/>
    </source>
</evidence>
<keyword evidence="8" id="KW-0793">Thylakoid</keyword>
<dbReference type="PANTHER" id="PTHR35772:SF1">
    <property type="entry name" value="PHOTOSYSTEM II REACTION CENTER PROTEIN I"/>
    <property type="match status" value="1"/>
</dbReference>
<reference evidence="9" key="1">
    <citation type="journal article" date="2017" name="Plant Physiol.">
        <title>Monophyletic Origin and Evolution of the Largest Crucifer Genomes.</title>
        <authorList>
            <person name="Mandakova T."/>
            <person name="Hlouskova P."/>
            <person name="German D.A."/>
            <person name="Lysak M.A."/>
        </authorList>
    </citation>
    <scope>NUCLEOTIDE SEQUENCE</scope>
</reference>
<geneLocation type="chloroplast" evidence="9"/>
<dbReference type="InterPro" id="IPR003686">
    <property type="entry name" value="PSII_PsbI"/>
</dbReference>
<evidence type="ECO:0000256" key="5">
    <source>
        <dbReference type="ARBA" id="ARBA00022989"/>
    </source>
</evidence>
<protein>
    <recommendedName>
        <fullName evidence="8">Photosystem II reaction center protein I</fullName>
        <shortName evidence="8">PSII-I</shortName>
    </recommendedName>
    <alternativeName>
        <fullName evidence="8">PSII 4.8 kDa protein</fullName>
    </alternativeName>
</protein>
<dbReference type="GO" id="GO:0009539">
    <property type="term" value="C:photosystem II reaction center"/>
    <property type="evidence" value="ECO:0007669"/>
    <property type="project" value="InterPro"/>
</dbReference>
<evidence type="ECO:0000313" key="9">
    <source>
        <dbReference type="EMBL" id="ASJ64025.1"/>
    </source>
</evidence>
<evidence type="ECO:0000256" key="4">
    <source>
        <dbReference type="ARBA" id="ARBA00022692"/>
    </source>
</evidence>
<keyword evidence="8" id="KW-0291">Formylation</keyword>
<proteinExistence type="inferred from homology"/>